<sequence>MKVHATLITAPTSDTPGTSLIVHFDDRRYIFGHIAEGTQRACIERKAKLTKVQDIFLTGKTEWATTGGLVGFLLTVGDQRAEQSVATNGPTPNPVTLHGGDNLLQTIAATRSFVFRGALKMRVDEIEKEMVGKGAWKDGNVTVRALRISPSQPGSLGSPKEGETTTWKPASPNSPKSPKIPGARGKRSAKDMEDQKAERIKQLKQVVEGMFDIQKSVNKSNEFEETDPLNQRGKRSRTSSEEGRGGGRDYSNKGQSQMAGNDMDRPLPPSEPSNVAMSYIMVTHDHRGKFLEDKAKELGVPFGRIRGLLTRGQSITLENGRTVRPHEVIEPNVAGTGIAVCDLPDESYVEGFVSHNEWKDVKTITEKIGAFFWILGSGMSNNPKLAEFMKQFPEAKHIIAAEDVSTDRIAMGGAAKFAIKMNELDPIFYPKLHSAHKPAVEVPENTIPAETGLVFHIKPKWEVQIREKDNEFKRDDEFNLHNVLRNVEPEFHAIVAETHQNLKNDPPQFEEFPGCDVEVNTLGTGSALPGRYRNVSATLITIPGNCSIFLDCGEGTVGQMKRAFGIAEYEKRLLDVKVLYISHLHADHHLGSIDMLKKQTQLLKASGQANRPTYIVAPKRFWTWLQDYSSVEDFGLSRLIFLQNEYLRSSEVGSFSTGKMMEFKKPPQYMKMCEELGIKEWVTAPAHHCQSSFTMAATFKDGFKLAYSGDTRPTDSFTIIGKGATLLVHEATFDDELIGEAVAKKHSTIGEAIQAGKDMNARKTALVHFSQRYPKAPAFAENDKGDVVYGSDYMRFKVGEINRFKRLVKGLETIFKDPEAEEELEAEGEAQK</sequence>
<evidence type="ECO:0000259" key="12">
    <source>
        <dbReference type="Pfam" id="PF12706"/>
    </source>
</evidence>
<evidence type="ECO:0000256" key="6">
    <source>
        <dbReference type="ARBA" id="ARBA00022722"/>
    </source>
</evidence>
<dbReference type="CDD" id="cd07718">
    <property type="entry name" value="RNaseZ_ELAC1_ELAC2-C-term-like_MBL-fold"/>
    <property type="match status" value="1"/>
</dbReference>
<feature type="domain" description="Metallo-beta-lactamase" evidence="12">
    <location>
        <begin position="548"/>
        <end position="769"/>
    </location>
</feature>
<dbReference type="STRING" id="1076935.U4LB00"/>
<comment type="similarity">
    <text evidence="3">Belongs to the RNase Z family.</text>
</comment>
<evidence type="ECO:0000256" key="3">
    <source>
        <dbReference type="ARBA" id="ARBA00007823"/>
    </source>
</evidence>
<proteinExistence type="inferred from homology"/>
<feature type="region of interest" description="Disordered" evidence="11">
    <location>
        <begin position="148"/>
        <end position="197"/>
    </location>
</feature>
<evidence type="ECO:0000256" key="8">
    <source>
        <dbReference type="ARBA" id="ARBA00022759"/>
    </source>
</evidence>
<evidence type="ECO:0000256" key="7">
    <source>
        <dbReference type="ARBA" id="ARBA00022723"/>
    </source>
</evidence>
<comment type="cofactor">
    <cofactor evidence="2">
        <name>Zn(2+)</name>
        <dbReference type="ChEBI" id="CHEBI:29105"/>
    </cofactor>
</comment>
<keyword evidence="10" id="KW-0862">Zinc</keyword>
<keyword evidence="9" id="KW-0378">Hydrolase</keyword>
<organism evidence="14 15">
    <name type="scientific">Pyronema omphalodes (strain CBS 100304)</name>
    <name type="common">Pyronema confluens</name>
    <dbReference type="NCBI Taxonomy" id="1076935"/>
    <lineage>
        <taxon>Eukaryota</taxon>
        <taxon>Fungi</taxon>
        <taxon>Dikarya</taxon>
        <taxon>Ascomycota</taxon>
        <taxon>Pezizomycotina</taxon>
        <taxon>Pezizomycetes</taxon>
        <taxon>Pezizales</taxon>
        <taxon>Pyronemataceae</taxon>
        <taxon>Pyronema</taxon>
    </lineage>
</organism>
<dbReference type="Gene3D" id="3.60.15.10">
    <property type="entry name" value="Ribonuclease Z/Hydroxyacylglutathione hydrolase-like"/>
    <property type="match status" value="2"/>
</dbReference>
<dbReference type="eggNOG" id="KOG2121">
    <property type="taxonomic scope" value="Eukaryota"/>
</dbReference>
<dbReference type="GO" id="GO:0042781">
    <property type="term" value="F:3'-tRNA processing endoribonuclease activity"/>
    <property type="evidence" value="ECO:0007669"/>
    <property type="project" value="UniProtKB-EC"/>
</dbReference>
<dbReference type="InterPro" id="IPR027794">
    <property type="entry name" value="tRNase_Z_dom"/>
</dbReference>
<feature type="compositionally biased region" description="Basic and acidic residues" evidence="11">
    <location>
        <begin position="238"/>
        <end position="251"/>
    </location>
</feature>
<reference evidence="14 15" key="1">
    <citation type="journal article" date="2013" name="PLoS Genet.">
        <title>The genome and development-dependent transcriptomes of Pyronema confluens: a window into fungal evolution.</title>
        <authorList>
            <person name="Traeger S."/>
            <person name="Altegoer F."/>
            <person name="Freitag M."/>
            <person name="Gabaldon T."/>
            <person name="Kempken F."/>
            <person name="Kumar A."/>
            <person name="Marcet-Houben M."/>
            <person name="Poggeler S."/>
            <person name="Stajich J.E."/>
            <person name="Nowrousian M."/>
        </authorList>
    </citation>
    <scope>NUCLEOTIDE SEQUENCE [LARGE SCALE GENOMIC DNA]</scope>
    <source>
        <strain evidence="15">CBS 100304</strain>
        <tissue evidence="14">Vegetative mycelium</tissue>
    </source>
</reference>
<keyword evidence="8" id="KW-0255">Endonuclease</keyword>
<dbReference type="GO" id="GO:0005739">
    <property type="term" value="C:mitochondrion"/>
    <property type="evidence" value="ECO:0007669"/>
    <property type="project" value="TreeGrafter"/>
</dbReference>
<evidence type="ECO:0000256" key="1">
    <source>
        <dbReference type="ARBA" id="ARBA00000402"/>
    </source>
</evidence>
<dbReference type="GO" id="GO:0046872">
    <property type="term" value="F:metal ion binding"/>
    <property type="evidence" value="ECO:0007669"/>
    <property type="project" value="UniProtKB-KW"/>
</dbReference>
<evidence type="ECO:0000313" key="14">
    <source>
        <dbReference type="EMBL" id="CCX07339.1"/>
    </source>
</evidence>
<evidence type="ECO:0000256" key="2">
    <source>
        <dbReference type="ARBA" id="ARBA00001947"/>
    </source>
</evidence>
<evidence type="ECO:0000256" key="9">
    <source>
        <dbReference type="ARBA" id="ARBA00022801"/>
    </source>
</evidence>
<keyword evidence="15" id="KW-1185">Reference proteome</keyword>
<dbReference type="EC" id="3.1.26.11" evidence="4"/>
<protein>
    <recommendedName>
        <fullName evidence="4">ribonuclease Z</fullName>
        <ecNumber evidence="4">3.1.26.11</ecNumber>
    </recommendedName>
</protein>
<dbReference type="OrthoDB" id="527344at2759"/>
<dbReference type="InterPro" id="IPR036866">
    <property type="entry name" value="RibonucZ/Hydroxyglut_hydro"/>
</dbReference>
<dbReference type="GO" id="GO:1990180">
    <property type="term" value="P:mitochondrial tRNA 3'-end processing"/>
    <property type="evidence" value="ECO:0007669"/>
    <property type="project" value="TreeGrafter"/>
</dbReference>
<dbReference type="PANTHER" id="PTHR12553">
    <property type="entry name" value="ZINC PHOSPHODIESTERASE ELAC PROTEIN 2"/>
    <property type="match status" value="1"/>
</dbReference>
<dbReference type="Pfam" id="PF12706">
    <property type="entry name" value="Lactamase_B_2"/>
    <property type="match status" value="1"/>
</dbReference>
<feature type="compositionally biased region" description="Basic and acidic residues" evidence="11">
    <location>
        <begin position="188"/>
        <end position="197"/>
    </location>
</feature>
<keyword evidence="5" id="KW-0819">tRNA processing</keyword>
<evidence type="ECO:0000259" key="13">
    <source>
        <dbReference type="Pfam" id="PF13691"/>
    </source>
</evidence>
<feature type="domain" description="tRNase Z endonuclease" evidence="13">
    <location>
        <begin position="7"/>
        <end position="68"/>
    </location>
</feature>
<feature type="region of interest" description="Disordered" evidence="11">
    <location>
        <begin position="218"/>
        <end position="271"/>
    </location>
</feature>
<dbReference type="Pfam" id="PF13691">
    <property type="entry name" value="Lactamase_B_4"/>
    <property type="match status" value="1"/>
</dbReference>
<evidence type="ECO:0000256" key="11">
    <source>
        <dbReference type="SAM" id="MobiDB-lite"/>
    </source>
</evidence>
<comment type="catalytic activity">
    <reaction evidence="1">
        <text>Endonucleolytic cleavage of RNA, removing extra 3' nucleotides from tRNA precursor, generating 3' termini of tRNAs. A 3'-hydroxy group is left at the tRNA terminus and a 5'-phosphoryl group is left at the trailer molecule.</text>
        <dbReference type="EC" id="3.1.26.11"/>
    </reaction>
</comment>
<accession>U4LB00</accession>
<dbReference type="EMBL" id="HF935349">
    <property type="protein sequence ID" value="CCX07339.1"/>
    <property type="molecule type" value="Genomic_DNA"/>
</dbReference>
<dbReference type="InterPro" id="IPR001279">
    <property type="entry name" value="Metallo-B-lactamas"/>
</dbReference>
<evidence type="ECO:0000256" key="10">
    <source>
        <dbReference type="ARBA" id="ARBA00022833"/>
    </source>
</evidence>
<dbReference type="SUPFAM" id="SSF56281">
    <property type="entry name" value="Metallo-hydrolase/oxidoreductase"/>
    <property type="match status" value="2"/>
</dbReference>
<dbReference type="Proteomes" id="UP000018144">
    <property type="component" value="Unassembled WGS sequence"/>
</dbReference>
<evidence type="ECO:0000256" key="4">
    <source>
        <dbReference type="ARBA" id="ARBA00012477"/>
    </source>
</evidence>
<name>U4LB00_PYROM</name>
<dbReference type="OMA" id="MSHCKHT"/>
<keyword evidence="6" id="KW-0540">Nuclease</keyword>
<dbReference type="AlphaFoldDB" id="U4LB00"/>
<dbReference type="PANTHER" id="PTHR12553:SF49">
    <property type="entry name" value="ZINC PHOSPHODIESTERASE ELAC PROTEIN 2"/>
    <property type="match status" value="1"/>
</dbReference>
<keyword evidence="7" id="KW-0479">Metal-binding</keyword>
<dbReference type="InterPro" id="IPR047151">
    <property type="entry name" value="RNZ2-like"/>
</dbReference>
<feature type="compositionally biased region" description="Low complexity" evidence="11">
    <location>
        <begin position="168"/>
        <end position="181"/>
    </location>
</feature>
<evidence type="ECO:0000313" key="15">
    <source>
        <dbReference type="Proteomes" id="UP000018144"/>
    </source>
</evidence>
<gene>
    <name evidence="14" type="ORF">PCON_06928</name>
</gene>
<evidence type="ECO:0000256" key="5">
    <source>
        <dbReference type="ARBA" id="ARBA00022694"/>
    </source>
</evidence>